<evidence type="ECO:0000256" key="1">
    <source>
        <dbReference type="SAM" id="MobiDB-lite"/>
    </source>
</evidence>
<gene>
    <name evidence="2" type="ORF">EOD39_4638</name>
</gene>
<evidence type="ECO:0000313" key="2">
    <source>
        <dbReference type="EMBL" id="RXM34622.1"/>
    </source>
</evidence>
<feature type="compositionally biased region" description="Basic and acidic residues" evidence="1">
    <location>
        <begin position="156"/>
        <end position="168"/>
    </location>
</feature>
<dbReference type="Proteomes" id="UP000289886">
    <property type="component" value="Unassembled WGS sequence"/>
</dbReference>
<evidence type="ECO:0000313" key="3">
    <source>
        <dbReference type="Proteomes" id="UP000289886"/>
    </source>
</evidence>
<accession>A0A444UHF1</accession>
<feature type="region of interest" description="Disordered" evidence="1">
    <location>
        <begin position="146"/>
        <end position="180"/>
    </location>
</feature>
<keyword evidence="3" id="KW-1185">Reference proteome</keyword>
<reference evidence="2 3" key="1">
    <citation type="submission" date="2019-01" db="EMBL/GenBank/DDBJ databases">
        <title>Draft Genome and Complete Hox-Cluster Characterization of the Sterlet Sturgeon (Acipenser ruthenus).</title>
        <authorList>
            <person name="Wei Q."/>
        </authorList>
    </citation>
    <scope>NUCLEOTIDE SEQUENCE [LARGE SCALE GENOMIC DNA]</scope>
    <source>
        <strain evidence="2">WHYD16114868_AA</strain>
        <tissue evidence="2">Blood</tissue>
    </source>
</reference>
<name>A0A444UHF1_ACIRT</name>
<organism evidence="2 3">
    <name type="scientific">Acipenser ruthenus</name>
    <name type="common">Sterlet sturgeon</name>
    <dbReference type="NCBI Taxonomy" id="7906"/>
    <lineage>
        <taxon>Eukaryota</taxon>
        <taxon>Metazoa</taxon>
        <taxon>Chordata</taxon>
        <taxon>Craniata</taxon>
        <taxon>Vertebrata</taxon>
        <taxon>Euteleostomi</taxon>
        <taxon>Actinopterygii</taxon>
        <taxon>Chondrostei</taxon>
        <taxon>Acipenseriformes</taxon>
        <taxon>Acipenseridae</taxon>
        <taxon>Acipenser</taxon>
    </lineage>
</organism>
<dbReference type="EMBL" id="SCEB01214558">
    <property type="protein sequence ID" value="RXM34622.1"/>
    <property type="molecule type" value="Genomic_DNA"/>
</dbReference>
<protein>
    <submittedName>
        <fullName evidence="2">Uncharacterized protein</fullName>
    </submittedName>
</protein>
<proteinExistence type="predicted"/>
<sequence length="260" mass="28547">MALQISNLHTERASNKGSGMALQISHLHTERASNKGSGMALQISHLHTERASNKGSGMALQISHLHTEHASNKGSGMALQISCLHIEHAFNKGSCMALQISYLHTERASNKGSLQEHHWLEVTAPSCFPTEQSLLQYHEWDWKAGEGPGSSPQKGCMKDQAARGRSSPEARINPHPKPRGIRHWKVSKHCIRVMPEMPENPEPHNAAEELSLEVLALDQLWELTILGLDVGTVASISDSYPLRSPSKQLSCSSNACPRRA</sequence>
<dbReference type="AlphaFoldDB" id="A0A444UHF1"/>
<comment type="caution">
    <text evidence="2">The sequence shown here is derived from an EMBL/GenBank/DDBJ whole genome shotgun (WGS) entry which is preliminary data.</text>
</comment>